<dbReference type="InterPro" id="IPR025029">
    <property type="entry name" value="DUF3918"/>
</dbReference>
<evidence type="ECO:0000313" key="1">
    <source>
        <dbReference type="EMBL" id="TCJ04272.1"/>
    </source>
</evidence>
<dbReference type="Pfam" id="PF13056">
    <property type="entry name" value="DUF3918"/>
    <property type="match status" value="1"/>
</dbReference>
<dbReference type="OrthoDB" id="2915434at2"/>
<dbReference type="Proteomes" id="UP000293846">
    <property type="component" value="Unassembled WGS sequence"/>
</dbReference>
<keyword evidence="2" id="KW-1185">Reference proteome</keyword>
<organism evidence="1 2">
    <name type="scientific">Cytobacillus praedii</name>
    <dbReference type="NCBI Taxonomy" id="1742358"/>
    <lineage>
        <taxon>Bacteria</taxon>
        <taxon>Bacillati</taxon>
        <taxon>Bacillota</taxon>
        <taxon>Bacilli</taxon>
        <taxon>Bacillales</taxon>
        <taxon>Bacillaceae</taxon>
        <taxon>Cytobacillus</taxon>
    </lineage>
</organism>
<dbReference type="EMBL" id="SJTH01000010">
    <property type="protein sequence ID" value="TCJ04272.1"/>
    <property type="molecule type" value="Genomic_DNA"/>
</dbReference>
<gene>
    <name evidence="1" type="ORF">E0Y62_10995</name>
</gene>
<dbReference type="AlphaFoldDB" id="A0A4R1AWQ6"/>
<protein>
    <submittedName>
        <fullName evidence="1">DUF3918 domain-containing protein</fullName>
    </submittedName>
</protein>
<sequence length="44" mass="4957">MNRVLTSAIVFGAGMAAYGLVQKNILMSERQMKKIQKRITKALF</sequence>
<comment type="caution">
    <text evidence="1">The sequence shown here is derived from an EMBL/GenBank/DDBJ whole genome shotgun (WGS) entry which is preliminary data.</text>
</comment>
<reference evidence="1 2" key="1">
    <citation type="submission" date="2019-03" db="EMBL/GenBank/DDBJ databases">
        <authorList>
            <person name="Jensen L."/>
            <person name="Storgaard J."/>
            <person name="Sulaj E."/>
            <person name="Schramm A."/>
            <person name="Marshall I.P.G."/>
        </authorList>
    </citation>
    <scope>NUCLEOTIDE SEQUENCE [LARGE SCALE GENOMIC DNA]</scope>
    <source>
        <strain evidence="1 2">2017H2G3</strain>
    </source>
</reference>
<proteinExistence type="predicted"/>
<evidence type="ECO:0000313" key="2">
    <source>
        <dbReference type="Proteomes" id="UP000293846"/>
    </source>
</evidence>
<name>A0A4R1AWQ6_9BACI</name>
<accession>A0A4R1AWQ6</accession>